<reference evidence="1 2" key="2">
    <citation type="journal article" date="2022" name="Mol. Ecol. Resour.">
        <title>The genomes of chicory, endive, great burdock and yacon provide insights into Asteraceae paleo-polyploidization history and plant inulin production.</title>
        <authorList>
            <person name="Fan W."/>
            <person name="Wang S."/>
            <person name="Wang H."/>
            <person name="Wang A."/>
            <person name="Jiang F."/>
            <person name="Liu H."/>
            <person name="Zhao H."/>
            <person name="Xu D."/>
            <person name="Zhang Y."/>
        </authorList>
    </citation>
    <scope>NUCLEOTIDE SEQUENCE [LARGE SCALE GENOMIC DNA]</scope>
    <source>
        <strain evidence="2">cv. Yunnan</strain>
        <tissue evidence="1">Leaves</tissue>
    </source>
</reference>
<reference evidence="2" key="1">
    <citation type="journal article" date="2022" name="Mol. Ecol. Resour.">
        <title>The genomes of chicory, endive, great burdock and yacon provide insights into Asteraceae palaeo-polyploidization history and plant inulin production.</title>
        <authorList>
            <person name="Fan W."/>
            <person name="Wang S."/>
            <person name="Wang H."/>
            <person name="Wang A."/>
            <person name="Jiang F."/>
            <person name="Liu H."/>
            <person name="Zhao H."/>
            <person name="Xu D."/>
            <person name="Zhang Y."/>
        </authorList>
    </citation>
    <scope>NUCLEOTIDE SEQUENCE [LARGE SCALE GENOMIC DNA]</scope>
    <source>
        <strain evidence="2">cv. Yunnan</strain>
    </source>
</reference>
<dbReference type="EMBL" id="CM042041">
    <property type="protein sequence ID" value="KAI3713215.1"/>
    <property type="molecule type" value="Genomic_DNA"/>
</dbReference>
<accession>A0ACB9AXR2</accession>
<keyword evidence="2" id="KW-1185">Reference proteome</keyword>
<comment type="caution">
    <text evidence="1">The sequence shown here is derived from an EMBL/GenBank/DDBJ whole genome shotgun (WGS) entry which is preliminary data.</text>
</comment>
<evidence type="ECO:0000313" key="1">
    <source>
        <dbReference type="EMBL" id="KAI3713215.1"/>
    </source>
</evidence>
<protein>
    <submittedName>
        <fullName evidence="1">Uncharacterized protein</fullName>
    </submittedName>
</protein>
<gene>
    <name evidence="1" type="ORF">L1987_71788</name>
</gene>
<evidence type="ECO:0000313" key="2">
    <source>
        <dbReference type="Proteomes" id="UP001056120"/>
    </source>
</evidence>
<dbReference type="Proteomes" id="UP001056120">
    <property type="component" value="Linkage Group LG24"/>
</dbReference>
<proteinExistence type="predicted"/>
<organism evidence="1 2">
    <name type="scientific">Smallanthus sonchifolius</name>
    <dbReference type="NCBI Taxonomy" id="185202"/>
    <lineage>
        <taxon>Eukaryota</taxon>
        <taxon>Viridiplantae</taxon>
        <taxon>Streptophyta</taxon>
        <taxon>Embryophyta</taxon>
        <taxon>Tracheophyta</taxon>
        <taxon>Spermatophyta</taxon>
        <taxon>Magnoliopsida</taxon>
        <taxon>eudicotyledons</taxon>
        <taxon>Gunneridae</taxon>
        <taxon>Pentapetalae</taxon>
        <taxon>asterids</taxon>
        <taxon>campanulids</taxon>
        <taxon>Asterales</taxon>
        <taxon>Asteraceae</taxon>
        <taxon>Asteroideae</taxon>
        <taxon>Heliantheae alliance</taxon>
        <taxon>Millerieae</taxon>
        <taxon>Smallanthus</taxon>
    </lineage>
</organism>
<name>A0ACB9AXR2_9ASTR</name>
<sequence length="112" mass="12861">MWEKEESPLATWCLFLASRLEWYDTNVLCSCLGGGVASWLKKELDTHTHARAHMFSISCSHHHLILTTHNSLTEKPLLISVTFLIKLQSLPLFRPFSKNLELGFSFTHLGHR</sequence>